<gene>
    <name evidence="1" type="ORF">PCOR1329_LOCUS19328</name>
</gene>
<evidence type="ECO:0000313" key="1">
    <source>
        <dbReference type="EMBL" id="CAK0816318.1"/>
    </source>
</evidence>
<sequence length="84" mass="9033">ERSALQSLEVDVSEELQKNRWWLEAGPDLPAGLELIGGPSACQGNACYASFLVSGSFRVGPGDRLVAAKPMTETDDKLFSYASQ</sequence>
<accession>A0ABN9RCK6</accession>
<dbReference type="Proteomes" id="UP001189429">
    <property type="component" value="Unassembled WGS sequence"/>
</dbReference>
<protein>
    <recommendedName>
        <fullName evidence="3">Altered inheritance of mitochondria protein 24, mitochondrial</fullName>
    </recommendedName>
</protein>
<proteinExistence type="predicted"/>
<dbReference type="EMBL" id="CAUYUJ010006160">
    <property type="protein sequence ID" value="CAK0816318.1"/>
    <property type="molecule type" value="Genomic_DNA"/>
</dbReference>
<reference evidence="1" key="1">
    <citation type="submission" date="2023-10" db="EMBL/GenBank/DDBJ databases">
        <authorList>
            <person name="Chen Y."/>
            <person name="Shah S."/>
            <person name="Dougan E. K."/>
            <person name="Thang M."/>
            <person name="Chan C."/>
        </authorList>
    </citation>
    <scope>NUCLEOTIDE SEQUENCE [LARGE SCALE GENOMIC DNA]</scope>
</reference>
<comment type="caution">
    <text evidence="1">The sequence shown here is derived from an EMBL/GenBank/DDBJ whole genome shotgun (WGS) entry which is preliminary data.</text>
</comment>
<name>A0ABN9RCK6_9DINO</name>
<organism evidence="1 2">
    <name type="scientific">Prorocentrum cordatum</name>
    <dbReference type="NCBI Taxonomy" id="2364126"/>
    <lineage>
        <taxon>Eukaryota</taxon>
        <taxon>Sar</taxon>
        <taxon>Alveolata</taxon>
        <taxon>Dinophyceae</taxon>
        <taxon>Prorocentrales</taxon>
        <taxon>Prorocentraceae</taxon>
        <taxon>Prorocentrum</taxon>
    </lineage>
</organism>
<feature type="non-terminal residue" evidence="1">
    <location>
        <position position="1"/>
    </location>
</feature>
<evidence type="ECO:0008006" key="3">
    <source>
        <dbReference type="Google" id="ProtNLM"/>
    </source>
</evidence>
<keyword evidence="2" id="KW-1185">Reference proteome</keyword>
<feature type="non-terminal residue" evidence="1">
    <location>
        <position position="84"/>
    </location>
</feature>
<evidence type="ECO:0000313" key="2">
    <source>
        <dbReference type="Proteomes" id="UP001189429"/>
    </source>
</evidence>